<reference evidence="1" key="1">
    <citation type="submission" date="2021-03" db="EMBL/GenBank/DDBJ databases">
        <authorList>
            <consortium name="Genoscope - CEA"/>
            <person name="William W."/>
        </authorList>
    </citation>
    <scope>NUCLEOTIDE SEQUENCE</scope>
    <source>
        <strain evidence="1">Doubled-haploid Pahang</strain>
    </source>
</reference>
<sequence length="118" mass="14048">MHSICSLEESYQMKLKVEEKSKWGLCKKCFRCREAGQHSYECPRKKTKVIVEEEPNEEDNEPNYDKEYEDIIEEKSCEPDFEGENLVIQCIMIVQEDDQGLRNNIFRTYACHMERNVS</sequence>
<evidence type="ECO:0000313" key="1">
    <source>
        <dbReference type="EMBL" id="CAG1845372.1"/>
    </source>
</evidence>
<gene>
    <name evidence="1" type="ORF">GSMUA_151670.1</name>
</gene>
<accession>A0A8D7A9I4</accession>
<proteinExistence type="predicted"/>
<dbReference type="EMBL" id="HG996471">
    <property type="protein sequence ID" value="CAG1845372.1"/>
    <property type="molecule type" value="Genomic_DNA"/>
</dbReference>
<dbReference type="AlphaFoldDB" id="A0A8D7A9I4"/>
<name>A0A8D7A9I4_MUSAM</name>
<organism evidence="1">
    <name type="scientific">Musa acuminata subsp. malaccensis</name>
    <name type="common">Wild banana</name>
    <name type="synonym">Musa malaccensis</name>
    <dbReference type="NCBI Taxonomy" id="214687"/>
    <lineage>
        <taxon>Eukaryota</taxon>
        <taxon>Viridiplantae</taxon>
        <taxon>Streptophyta</taxon>
        <taxon>Embryophyta</taxon>
        <taxon>Tracheophyta</taxon>
        <taxon>Spermatophyta</taxon>
        <taxon>Magnoliopsida</taxon>
        <taxon>Liliopsida</taxon>
        <taxon>Zingiberales</taxon>
        <taxon>Musaceae</taxon>
        <taxon>Musa</taxon>
    </lineage>
</organism>
<protein>
    <submittedName>
        <fullName evidence="1">(wild Malaysian banana) hypothetical protein</fullName>
    </submittedName>
</protein>